<comment type="catalytic activity">
    <reaction evidence="4">
        <text>L-proline + NAD(+) = (S)-1-pyrroline-5-carboxylate + NADH + 2 H(+)</text>
        <dbReference type="Rhea" id="RHEA:14105"/>
        <dbReference type="ChEBI" id="CHEBI:15378"/>
        <dbReference type="ChEBI" id="CHEBI:17388"/>
        <dbReference type="ChEBI" id="CHEBI:57540"/>
        <dbReference type="ChEBI" id="CHEBI:57945"/>
        <dbReference type="ChEBI" id="CHEBI:60039"/>
        <dbReference type="EC" id="1.5.1.2"/>
    </reaction>
</comment>
<comment type="pathway">
    <text evidence="4">Amino-acid biosynthesis; L-proline biosynthesis; L-proline from L-glutamate 5-semialdehyde: step 1/1.</text>
</comment>
<dbReference type="SUPFAM" id="SSF48179">
    <property type="entry name" value="6-phosphogluconate dehydrogenase C-terminal domain-like"/>
    <property type="match status" value="1"/>
</dbReference>
<keyword evidence="10" id="KW-1185">Reference proteome</keyword>
<evidence type="ECO:0000313" key="9">
    <source>
        <dbReference type="EMBL" id="MBB3066677.1"/>
    </source>
</evidence>
<evidence type="ECO:0000313" key="10">
    <source>
        <dbReference type="Proteomes" id="UP000581135"/>
    </source>
</evidence>
<accession>A0A839SV44</accession>
<evidence type="ECO:0000256" key="2">
    <source>
        <dbReference type="ARBA" id="ARBA00022857"/>
    </source>
</evidence>
<keyword evidence="4" id="KW-0028">Amino-acid biosynthesis</keyword>
<dbReference type="PIRSF" id="PIRSF000193">
    <property type="entry name" value="Pyrrol-5-carb_rd"/>
    <property type="match status" value="1"/>
</dbReference>
<dbReference type="SUPFAM" id="SSF51735">
    <property type="entry name" value="NAD(P)-binding Rossmann-fold domains"/>
    <property type="match status" value="1"/>
</dbReference>
<dbReference type="Pfam" id="PF03807">
    <property type="entry name" value="F420_oxidored"/>
    <property type="match status" value="1"/>
</dbReference>
<dbReference type="Gene3D" id="1.10.3730.10">
    <property type="entry name" value="ProC C-terminal domain-like"/>
    <property type="match status" value="1"/>
</dbReference>
<protein>
    <recommendedName>
        <fullName evidence="4 5">Pyrroline-5-carboxylate reductase</fullName>
        <shortName evidence="4">P5C reductase</shortName>
        <shortName evidence="4">P5CR</shortName>
        <ecNumber evidence="4 5">1.5.1.2</ecNumber>
    </recommendedName>
    <alternativeName>
        <fullName evidence="4">PCA reductase</fullName>
    </alternativeName>
</protein>
<gene>
    <name evidence="4" type="primary">proC</name>
    <name evidence="9" type="ORF">FHR98_002987</name>
</gene>
<dbReference type="InterPro" id="IPR028939">
    <property type="entry name" value="P5C_Rdtase_cat_N"/>
</dbReference>
<dbReference type="InterPro" id="IPR036291">
    <property type="entry name" value="NAD(P)-bd_dom_sf"/>
</dbReference>
<dbReference type="UniPathway" id="UPA00098">
    <property type="reaction ID" value="UER00361"/>
</dbReference>
<dbReference type="FunFam" id="1.10.3730.10:FF:000001">
    <property type="entry name" value="Pyrroline-5-carboxylate reductase"/>
    <property type="match status" value="1"/>
</dbReference>
<dbReference type="InterPro" id="IPR008927">
    <property type="entry name" value="6-PGluconate_DH-like_C_sf"/>
</dbReference>
<dbReference type="RefSeq" id="WP_183417510.1">
    <property type="nucleotide sequence ID" value="NZ_JACHXA010000010.1"/>
</dbReference>
<sequence>MPEILNLPGSLLLVGCGKMGGALLDGWLARGLPPKDVFIVEPFQAMRETLAAKGVNVCADESGLPKDLRPAVILLATKPQQFSEALPAYARFARPDCCYLSVAAGKTIAAMKQLLGPNAVVIRAMPNTPAAVGRGITVFTPDANATEAQRRISSELLEAVGEVAELEDEGLLDAVTAVSGGGPAYVFLLIECLARAGVEAGLPEALAMQLASVTVSGAGELARLSAEDAATLRRNVTSPRGTTLEALNVLMADDGLQPLMTRAIAAATRRSRELAEND</sequence>
<comment type="catalytic activity">
    <reaction evidence="4">
        <text>L-proline + NADP(+) = (S)-1-pyrroline-5-carboxylate + NADPH + 2 H(+)</text>
        <dbReference type="Rhea" id="RHEA:14109"/>
        <dbReference type="ChEBI" id="CHEBI:15378"/>
        <dbReference type="ChEBI" id="CHEBI:17388"/>
        <dbReference type="ChEBI" id="CHEBI:57783"/>
        <dbReference type="ChEBI" id="CHEBI:58349"/>
        <dbReference type="ChEBI" id="CHEBI:60039"/>
        <dbReference type="EC" id="1.5.1.2"/>
    </reaction>
</comment>
<organism evidence="9 10">
    <name type="scientific">Limibacillus halophilus</name>
    <dbReference type="NCBI Taxonomy" id="1579333"/>
    <lineage>
        <taxon>Bacteria</taxon>
        <taxon>Pseudomonadati</taxon>
        <taxon>Pseudomonadota</taxon>
        <taxon>Alphaproteobacteria</taxon>
        <taxon>Rhodospirillales</taxon>
        <taxon>Rhodovibrionaceae</taxon>
        <taxon>Limibacillus</taxon>
    </lineage>
</organism>
<dbReference type="EMBL" id="JACHXA010000010">
    <property type="protein sequence ID" value="MBB3066677.1"/>
    <property type="molecule type" value="Genomic_DNA"/>
</dbReference>
<comment type="subcellular location">
    <subcellularLocation>
        <location evidence="4">Cytoplasm</location>
    </subcellularLocation>
</comment>
<dbReference type="GO" id="GO:0055129">
    <property type="term" value="P:L-proline biosynthetic process"/>
    <property type="evidence" value="ECO:0007669"/>
    <property type="project" value="UniProtKB-UniRule"/>
</dbReference>
<evidence type="ECO:0000256" key="6">
    <source>
        <dbReference type="PIRSR" id="PIRSR000193-1"/>
    </source>
</evidence>
<evidence type="ECO:0000256" key="3">
    <source>
        <dbReference type="ARBA" id="ARBA00023002"/>
    </source>
</evidence>
<dbReference type="GO" id="GO:0005737">
    <property type="term" value="C:cytoplasm"/>
    <property type="evidence" value="ECO:0007669"/>
    <property type="project" value="UniProtKB-SubCell"/>
</dbReference>
<dbReference type="EC" id="1.5.1.2" evidence="4 5"/>
<dbReference type="InterPro" id="IPR000304">
    <property type="entry name" value="Pyrroline-COOH_reductase"/>
</dbReference>
<dbReference type="Pfam" id="PF14748">
    <property type="entry name" value="P5CR_dimer"/>
    <property type="match status" value="1"/>
</dbReference>
<reference evidence="9 10" key="1">
    <citation type="submission" date="2020-08" db="EMBL/GenBank/DDBJ databases">
        <title>Genomic Encyclopedia of Type Strains, Phase III (KMG-III): the genomes of soil and plant-associated and newly described type strains.</title>
        <authorList>
            <person name="Whitman W."/>
        </authorList>
    </citation>
    <scope>NUCLEOTIDE SEQUENCE [LARGE SCALE GENOMIC DNA]</scope>
    <source>
        <strain evidence="9 10">CECT 8803</strain>
    </source>
</reference>
<dbReference type="HAMAP" id="MF_01925">
    <property type="entry name" value="P5C_reductase"/>
    <property type="match status" value="1"/>
</dbReference>
<proteinExistence type="inferred from homology"/>
<keyword evidence="3 4" id="KW-0560">Oxidoreductase</keyword>
<dbReference type="GO" id="GO:0004735">
    <property type="term" value="F:pyrroline-5-carboxylate reductase activity"/>
    <property type="evidence" value="ECO:0007669"/>
    <property type="project" value="UniProtKB-UniRule"/>
</dbReference>
<comment type="caution">
    <text evidence="9">The sequence shown here is derived from an EMBL/GenBank/DDBJ whole genome shotgun (WGS) entry which is preliminary data.</text>
</comment>
<dbReference type="NCBIfam" id="TIGR00112">
    <property type="entry name" value="proC"/>
    <property type="match status" value="1"/>
</dbReference>
<evidence type="ECO:0000259" key="7">
    <source>
        <dbReference type="Pfam" id="PF03807"/>
    </source>
</evidence>
<keyword evidence="4" id="KW-0963">Cytoplasm</keyword>
<evidence type="ECO:0000256" key="4">
    <source>
        <dbReference type="HAMAP-Rule" id="MF_01925"/>
    </source>
</evidence>
<feature type="domain" description="Pyrroline-5-carboxylate reductase dimerisation" evidence="8">
    <location>
        <begin position="169"/>
        <end position="274"/>
    </location>
</feature>
<evidence type="ECO:0000256" key="5">
    <source>
        <dbReference type="NCBIfam" id="TIGR00112"/>
    </source>
</evidence>
<evidence type="ECO:0000256" key="1">
    <source>
        <dbReference type="ARBA" id="ARBA00005525"/>
    </source>
</evidence>
<feature type="binding site" evidence="6">
    <location>
        <begin position="76"/>
        <end position="79"/>
    </location>
    <ligand>
        <name>NADP(+)</name>
        <dbReference type="ChEBI" id="CHEBI:58349"/>
    </ligand>
</feature>
<comment type="similarity">
    <text evidence="1 4">Belongs to the pyrroline-5-carboxylate reductase family.</text>
</comment>
<dbReference type="InterPro" id="IPR029036">
    <property type="entry name" value="P5CR_dimer"/>
</dbReference>
<comment type="function">
    <text evidence="4">Catalyzes the reduction of 1-pyrroline-5-carboxylate (PCA) to L-proline.</text>
</comment>
<dbReference type="AlphaFoldDB" id="A0A839SV44"/>
<dbReference type="Proteomes" id="UP000581135">
    <property type="component" value="Unassembled WGS sequence"/>
</dbReference>
<keyword evidence="2 4" id="KW-0521">NADP</keyword>
<dbReference type="Gene3D" id="3.40.50.720">
    <property type="entry name" value="NAD(P)-binding Rossmann-like Domain"/>
    <property type="match status" value="1"/>
</dbReference>
<feature type="domain" description="Pyrroline-5-carboxylate reductase catalytic N-terminal" evidence="7">
    <location>
        <begin position="13"/>
        <end position="104"/>
    </location>
</feature>
<dbReference type="PANTHER" id="PTHR11645:SF0">
    <property type="entry name" value="PYRROLINE-5-CARBOXYLATE REDUCTASE 3"/>
    <property type="match status" value="1"/>
</dbReference>
<keyword evidence="4" id="KW-0641">Proline biosynthesis</keyword>
<name>A0A839SV44_9PROT</name>
<evidence type="ECO:0000259" key="8">
    <source>
        <dbReference type="Pfam" id="PF14748"/>
    </source>
</evidence>
<dbReference type="PANTHER" id="PTHR11645">
    <property type="entry name" value="PYRROLINE-5-CARBOXYLATE REDUCTASE"/>
    <property type="match status" value="1"/>
</dbReference>